<evidence type="ECO:0000256" key="10">
    <source>
        <dbReference type="SAM" id="SignalP"/>
    </source>
</evidence>
<keyword evidence="5" id="KW-0720">Serine protease</keyword>
<dbReference type="EMBL" id="CP003130">
    <property type="protein sequence ID" value="AEU37426.1"/>
    <property type="molecule type" value="Genomic_DNA"/>
</dbReference>
<keyword evidence="6" id="KW-0106">Calcium</keyword>
<feature type="transmembrane region" description="Helical" evidence="9">
    <location>
        <begin position="1015"/>
        <end position="1034"/>
    </location>
</feature>
<dbReference type="GO" id="GO:0004252">
    <property type="term" value="F:serine-type endopeptidase activity"/>
    <property type="evidence" value="ECO:0007669"/>
    <property type="project" value="InterPro"/>
</dbReference>
<evidence type="ECO:0000256" key="2">
    <source>
        <dbReference type="ARBA" id="ARBA00022670"/>
    </source>
</evidence>
<dbReference type="InterPro" id="IPR015366">
    <property type="entry name" value="S53_propep"/>
</dbReference>
<sequence length="1198" mass="121513">MRHFAVSWSKFLLLLLLPGCLATLGHAQNQTQPALATPRINQAIDESLLVTLKGSVHPLATKAADQGMAPDSLELGRTILMLKGSSTQQAALNKLVDDQLNSRSPNYHAWLTPQQFGAQFGAAPQDIQKITQWLTSHGFQVEAPMAGHNLIVFSGTHAQLKAAFHTEIHTYMVNGTSYLANATDPQIPAALASVVSGFSSLNNFPRYAQHSKPQLIRHSKSSWEIAPGTGKTQPQFTGTLQGQTVYALAPYDLATIYNVKPLWNAGIDGTGQTIAIVSDSNINPADDDYFRATFGLPAKKLNVINYGPDPGKNIDEDEASLDVQWAGAVAKNATIDLVVAGNTATSGGIDGAAAYIINNQLATILNVSYGACELRLGTAGNQYYNQIWEQAAAQGITVLAAAGDSGSASCDQNQPYATSGLRVSGIASTPYNVAVGGTDFHSTFVDPAKYWNATNDPVTLASVKSYLPESTWNDSCANPDILTALQNNGSTDATTEALCNDINEQANFLTTAGGSGGVSNCAIAGSDPSVPCASGYPKPSWQSGVAGIPSDGVRDLPDISLMAGNGLWGSLYVYCQSDVDPGGVCDVNNALQGAGGTSFASPVFAGILALVQQKTNAQQGNVNYVLYKLAAAQYASSSAASCASDSAVAGNSCIFYDITDGTIAVPCYNGSPNCTPAVAGDTIGILPGYNTGVGYDVATGLGSVNAYNLVQGWSSATATFLPTTTTIAATNSSTVAYGSNLSVNVSVAPVAPATGSPSGDVGITSNSATPSSISVAEGTLSNGHGTIQAALLPVGTYQLFATYAGDATFAPSHSTGLTVTITKTSISAALTATRKSVLPGQKVTFSVSATGVTNGIVPTGTIIFTNSTTGVTLGSGNLASSIALVTVSASQLQLGANTITASYSGDANYSPSTIPSLTIDLTGSFVTTINPASLTLSPNGTGSAVVTVTPSSTVLAQNSLTFTCPATMPAGIACSFSPAVVGSTGAVTSTLTLQLAAPLSTKPISVAEVRSLHRGWIGAGFTGGMAGLMLLLLPRRRRLPLLSLSMILFSALLITVGCSGGSGAAGSGQKTPPPPALIATTTTLAVTPTTPALGTPAVFTAKVAPGSGSGSPSGTITFSEGSTSLGTATLASGSASFTTSSLPVGSQTITAAYGGDATYSGSSSAASTLDVAFNGTIAVTASDSVGDQSSANLSVTVK</sequence>
<keyword evidence="9" id="KW-1133">Transmembrane helix</keyword>
<dbReference type="HOGENOM" id="CLU_004005_0_0_0"/>
<keyword evidence="2" id="KW-0645">Protease</keyword>
<dbReference type="SUPFAM" id="SSF52743">
    <property type="entry name" value="Subtilisin-like"/>
    <property type="match status" value="1"/>
</dbReference>
<dbReference type="OrthoDB" id="127592at2"/>
<keyword evidence="3" id="KW-0479">Metal-binding</keyword>
<gene>
    <name evidence="12" type="ordered locus">AciX8_3123</name>
</gene>
<dbReference type="CDD" id="cd04056">
    <property type="entry name" value="Peptidases_S53"/>
    <property type="match status" value="1"/>
</dbReference>
<dbReference type="SUPFAM" id="SSF54897">
    <property type="entry name" value="Protease propeptides/inhibitors"/>
    <property type="match status" value="1"/>
</dbReference>
<evidence type="ECO:0000256" key="3">
    <source>
        <dbReference type="ARBA" id="ARBA00022723"/>
    </source>
</evidence>
<dbReference type="InterPro" id="IPR013783">
    <property type="entry name" value="Ig-like_fold"/>
</dbReference>
<feature type="signal peptide" evidence="10">
    <location>
        <begin position="1"/>
        <end position="27"/>
    </location>
</feature>
<evidence type="ECO:0000256" key="6">
    <source>
        <dbReference type="ARBA" id="ARBA00022837"/>
    </source>
</evidence>
<dbReference type="SMART" id="SM00944">
    <property type="entry name" value="Pro-kuma_activ"/>
    <property type="match status" value="1"/>
</dbReference>
<dbReference type="eggNOG" id="COG4934">
    <property type="taxonomic scope" value="Bacteria"/>
</dbReference>
<evidence type="ECO:0000313" key="12">
    <source>
        <dbReference type="EMBL" id="AEU37426.1"/>
    </source>
</evidence>
<dbReference type="PANTHER" id="PTHR14218:SF15">
    <property type="entry name" value="TRIPEPTIDYL-PEPTIDASE 1"/>
    <property type="match status" value="1"/>
</dbReference>
<dbReference type="InterPro" id="IPR030400">
    <property type="entry name" value="Sedolisin_dom"/>
</dbReference>
<keyword evidence="9" id="KW-0812">Transmembrane</keyword>
<dbReference type="GO" id="GO:0046872">
    <property type="term" value="F:metal ion binding"/>
    <property type="evidence" value="ECO:0007669"/>
    <property type="project" value="UniProtKB-KW"/>
</dbReference>
<organism evidence="12 13">
    <name type="scientific">Granulicella mallensis (strain ATCC BAA-1857 / DSM 23137 / MP5ACTX8)</name>
    <dbReference type="NCBI Taxonomy" id="682795"/>
    <lineage>
        <taxon>Bacteria</taxon>
        <taxon>Pseudomonadati</taxon>
        <taxon>Acidobacteriota</taxon>
        <taxon>Terriglobia</taxon>
        <taxon>Terriglobales</taxon>
        <taxon>Acidobacteriaceae</taxon>
        <taxon>Granulicella</taxon>
    </lineage>
</organism>
<proteinExistence type="inferred from homology"/>
<dbReference type="InterPro" id="IPR023828">
    <property type="entry name" value="Peptidase_S8_Ser-AS"/>
</dbReference>
<feature type="domain" description="Peptidase S53" evidence="11">
    <location>
        <begin position="247"/>
        <end position="716"/>
    </location>
</feature>
<evidence type="ECO:0000259" key="11">
    <source>
        <dbReference type="PROSITE" id="PS51695"/>
    </source>
</evidence>
<evidence type="ECO:0000313" key="13">
    <source>
        <dbReference type="Proteomes" id="UP000007113"/>
    </source>
</evidence>
<dbReference type="InterPro" id="IPR050819">
    <property type="entry name" value="Tripeptidyl-peptidase_I"/>
</dbReference>
<dbReference type="PROSITE" id="PS51892">
    <property type="entry name" value="SUBTILASE"/>
    <property type="match status" value="1"/>
</dbReference>
<dbReference type="CDD" id="cd11377">
    <property type="entry name" value="Pro-peptidase_S53"/>
    <property type="match status" value="1"/>
</dbReference>
<keyword evidence="4" id="KW-0378">Hydrolase</keyword>
<evidence type="ECO:0000256" key="9">
    <source>
        <dbReference type="SAM" id="Phobius"/>
    </source>
</evidence>
<accession>G8NSD2</accession>
<keyword evidence="9" id="KW-0472">Membrane</keyword>
<protein>
    <submittedName>
        <fullName evidence="12">Peptidase S53 propeptide</fullName>
    </submittedName>
</protein>
<dbReference type="PANTHER" id="PTHR14218">
    <property type="entry name" value="PROTEASE S8 TRIPEPTIDYL PEPTIDASE I CLN2"/>
    <property type="match status" value="1"/>
</dbReference>
<dbReference type="Pfam" id="PF09286">
    <property type="entry name" value="Pro-kuma_activ"/>
    <property type="match status" value="1"/>
</dbReference>
<dbReference type="PROSITE" id="PS00138">
    <property type="entry name" value="SUBTILASE_SER"/>
    <property type="match status" value="1"/>
</dbReference>
<comment type="cofactor">
    <cofactor evidence="1">
        <name>Ca(2+)</name>
        <dbReference type="ChEBI" id="CHEBI:29108"/>
    </cofactor>
</comment>
<comment type="caution">
    <text evidence="8">Lacks conserved residue(s) required for the propagation of feature annotation.</text>
</comment>
<dbReference type="PROSITE" id="PS51695">
    <property type="entry name" value="SEDOLISIN"/>
    <property type="match status" value="1"/>
</dbReference>
<dbReference type="InterPro" id="IPR036852">
    <property type="entry name" value="Peptidase_S8/S53_dom_sf"/>
</dbReference>
<keyword evidence="7" id="KW-0865">Zymogen</keyword>
<evidence type="ECO:0000256" key="1">
    <source>
        <dbReference type="ARBA" id="ARBA00001913"/>
    </source>
</evidence>
<dbReference type="STRING" id="682795.AciX8_3123"/>
<evidence type="ECO:0000256" key="8">
    <source>
        <dbReference type="PROSITE-ProRule" id="PRU01240"/>
    </source>
</evidence>
<feature type="transmembrane region" description="Helical" evidence="9">
    <location>
        <begin position="1041"/>
        <end position="1065"/>
    </location>
</feature>
<keyword evidence="10" id="KW-0732">Signal</keyword>
<evidence type="ECO:0000256" key="4">
    <source>
        <dbReference type="ARBA" id="ARBA00022801"/>
    </source>
</evidence>
<feature type="chain" id="PRO_5003511967" evidence="10">
    <location>
        <begin position="28"/>
        <end position="1198"/>
    </location>
</feature>
<dbReference type="GO" id="GO:0008240">
    <property type="term" value="F:tripeptidyl-peptidase activity"/>
    <property type="evidence" value="ECO:0007669"/>
    <property type="project" value="TreeGrafter"/>
</dbReference>
<dbReference type="InterPro" id="IPR032109">
    <property type="entry name" value="Big_3_5"/>
</dbReference>
<comment type="similarity">
    <text evidence="8">Belongs to the peptidase S8 family.</text>
</comment>
<dbReference type="GO" id="GO:0006508">
    <property type="term" value="P:proteolysis"/>
    <property type="evidence" value="ECO:0007669"/>
    <property type="project" value="UniProtKB-KW"/>
</dbReference>
<keyword evidence="13" id="KW-1185">Reference proteome</keyword>
<dbReference type="Gene3D" id="2.60.40.10">
    <property type="entry name" value="Immunoglobulins"/>
    <property type="match status" value="3"/>
</dbReference>
<reference evidence="12 13" key="1">
    <citation type="submission" date="2011-11" db="EMBL/GenBank/DDBJ databases">
        <title>Complete sequence of Granulicella mallensis MP5ACTX8.</title>
        <authorList>
            <consortium name="US DOE Joint Genome Institute"/>
            <person name="Lucas S."/>
            <person name="Copeland A."/>
            <person name="Lapidus A."/>
            <person name="Cheng J.-F."/>
            <person name="Goodwin L."/>
            <person name="Pitluck S."/>
            <person name="Peters L."/>
            <person name="Lu M."/>
            <person name="Detter J.C."/>
            <person name="Han C."/>
            <person name="Tapia R."/>
            <person name="Land M."/>
            <person name="Hauser L."/>
            <person name="Kyrpides N."/>
            <person name="Ivanova N."/>
            <person name="Mikhailova N."/>
            <person name="Pagani I."/>
            <person name="Rawat S."/>
            <person name="Mannisto M."/>
            <person name="Haggblom M."/>
            <person name="Woyke T."/>
        </authorList>
    </citation>
    <scope>NUCLEOTIDE SEQUENCE [LARGE SCALE GENOMIC DNA]</scope>
    <source>
        <strain evidence="13">ATCC BAA-1857 / DSM 23137 / MP5ACTX8</strain>
    </source>
</reference>
<evidence type="ECO:0000256" key="7">
    <source>
        <dbReference type="ARBA" id="ARBA00023145"/>
    </source>
</evidence>
<name>G8NSD2_GRAMM</name>
<dbReference type="Pfam" id="PF16640">
    <property type="entry name" value="Big_3_5"/>
    <property type="match status" value="3"/>
</dbReference>
<dbReference type="Gene3D" id="3.40.50.200">
    <property type="entry name" value="Peptidase S8/S53 domain"/>
    <property type="match status" value="1"/>
</dbReference>
<evidence type="ECO:0000256" key="5">
    <source>
        <dbReference type="ARBA" id="ARBA00022825"/>
    </source>
</evidence>
<dbReference type="AlphaFoldDB" id="G8NSD2"/>
<dbReference type="KEGG" id="gma:AciX8_3123"/>
<dbReference type="Proteomes" id="UP000007113">
    <property type="component" value="Chromosome"/>
</dbReference>